<evidence type="ECO:0000313" key="3">
    <source>
        <dbReference type="Proteomes" id="UP000694427"/>
    </source>
</evidence>
<dbReference type="Proteomes" id="UP000694427">
    <property type="component" value="Unplaced"/>
</dbReference>
<dbReference type="SMART" id="SM00409">
    <property type="entry name" value="IG"/>
    <property type="match status" value="1"/>
</dbReference>
<accession>A0A8C1I5Z3</accession>
<proteinExistence type="predicted"/>
<dbReference type="InterPro" id="IPR013106">
    <property type="entry name" value="Ig_V-set"/>
</dbReference>
<reference evidence="2" key="2">
    <citation type="submission" date="2025-09" db="UniProtKB">
        <authorList>
            <consortium name="Ensembl"/>
        </authorList>
    </citation>
    <scope>IDENTIFICATION</scope>
</reference>
<evidence type="ECO:0000259" key="1">
    <source>
        <dbReference type="PROSITE" id="PS50835"/>
    </source>
</evidence>
<dbReference type="AlphaFoldDB" id="A0A8C1I5Z3"/>
<dbReference type="Ensembl" id="ENSCCRT00010001705.1">
    <property type="protein sequence ID" value="ENSCCRP00010001553.1"/>
    <property type="gene ID" value="ENSCCRG00010000727.1"/>
</dbReference>
<evidence type="ECO:0000313" key="2">
    <source>
        <dbReference type="Ensembl" id="ENSCCRP00010001553.1"/>
    </source>
</evidence>
<dbReference type="Pfam" id="PF07686">
    <property type="entry name" value="V-set"/>
    <property type="match status" value="1"/>
</dbReference>
<dbReference type="PROSITE" id="PS50835">
    <property type="entry name" value="IG_LIKE"/>
    <property type="match status" value="1"/>
</dbReference>
<name>A0A8C1I5Z3_CYPCA</name>
<keyword evidence="3" id="KW-1185">Reference proteome</keyword>
<dbReference type="SUPFAM" id="SSF48726">
    <property type="entry name" value="Immunoglobulin"/>
    <property type="match status" value="1"/>
</dbReference>
<dbReference type="InterPro" id="IPR007110">
    <property type="entry name" value="Ig-like_dom"/>
</dbReference>
<dbReference type="Gene3D" id="2.60.40.10">
    <property type="entry name" value="Immunoglobulins"/>
    <property type="match status" value="1"/>
</dbReference>
<feature type="domain" description="Ig-like" evidence="1">
    <location>
        <begin position="2"/>
        <end position="118"/>
    </location>
</feature>
<protein>
    <recommendedName>
        <fullName evidence="1">Ig-like domain-containing protein</fullName>
    </recommendedName>
</protein>
<reference evidence="2" key="1">
    <citation type="submission" date="2025-08" db="UniProtKB">
        <authorList>
            <consortium name="Ensembl"/>
        </authorList>
    </citation>
    <scope>IDENTIFICATION</scope>
</reference>
<dbReference type="InterPro" id="IPR013783">
    <property type="entry name" value="Ig-like_fold"/>
</dbReference>
<sequence length="118" mass="13068">MGQVVVTQSDVKSVELSQTVSIDCKVNTVVYRHPEGSTSKDYYISWYLQKLEETPKLLIYYTTMKPSSAPSRMSGGGSFHSGGTGLEFTLNISDVHLEDAGDYYCVSVHTISGKWVFT</sequence>
<dbReference type="InterPro" id="IPR036179">
    <property type="entry name" value="Ig-like_dom_sf"/>
</dbReference>
<organism evidence="2 3">
    <name type="scientific">Cyprinus carpio</name>
    <name type="common">Common carp</name>
    <dbReference type="NCBI Taxonomy" id="7962"/>
    <lineage>
        <taxon>Eukaryota</taxon>
        <taxon>Metazoa</taxon>
        <taxon>Chordata</taxon>
        <taxon>Craniata</taxon>
        <taxon>Vertebrata</taxon>
        <taxon>Euteleostomi</taxon>
        <taxon>Actinopterygii</taxon>
        <taxon>Neopterygii</taxon>
        <taxon>Teleostei</taxon>
        <taxon>Ostariophysi</taxon>
        <taxon>Cypriniformes</taxon>
        <taxon>Cyprinidae</taxon>
        <taxon>Cyprininae</taxon>
        <taxon>Cyprinus</taxon>
    </lineage>
</organism>
<dbReference type="PANTHER" id="PTHR23267">
    <property type="entry name" value="IMMUNOGLOBULIN LIGHT CHAIN"/>
    <property type="match status" value="1"/>
</dbReference>
<dbReference type="InterPro" id="IPR003599">
    <property type="entry name" value="Ig_sub"/>
</dbReference>
<dbReference type="InterPro" id="IPR050150">
    <property type="entry name" value="IgV_Light_Chain"/>
</dbReference>
<dbReference type="SMART" id="SM00406">
    <property type="entry name" value="IGv"/>
    <property type="match status" value="1"/>
</dbReference>